<dbReference type="PANTHER" id="PTHR15175:SF3">
    <property type="entry name" value="NEUTROPHIL CYTOSOL FACTOR 2"/>
    <property type="match status" value="1"/>
</dbReference>
<dbReference type="GO" id="GO:0045730">
    <property type="term" value="P:respiratory burst"/>
    <property type="evidence" value="ECO:0007669"/>
    <property type="project" value="InterPro"/>
</dbReference>
<feature type="domain" description="SH3" evidence="15">
    <location>
        <begin position="499"/>
        <end position="558"/>
    </location>
</feature>
<dbReference type="InterPro" id="IPR019734">
    <property type="entry name" value="TPR_rpt"/>
</dbReference>
<evidence type="ECO:0000256" key="11">
    <source>
        <dbReference type="ARBA" id="ARBA00080922"/>
    </source>
</evidence>
<evidence type="ECO:0000256" key="1">
    <source>
        <dbReference type="ARBA" id="ARBA00004496"/>
    </source>
</evidence>
<evidence type="ECO:0000256" key="13">
    <source>
        <dbReference type="PROSITE-ProRule" id="PRU00339"/>
    </source>
</evidence>
<dbReference type="CDD" id="cd06406">
    <property type="entry name" value="PB1_P67"/>
    <property type="match status" value="1"/>
</dbReference>
<evidence type="ECO:0000256" key="12">
    <source>
        <dbReference type="PROSITE-ProRule" id="PRU00192"/>
    </source>
</evidence>
<dbReference type="Gene3D" id="2.30.30.40">
    <property type="entry name" value="SH3 Domains"/>
    <property type="match status" value="2"/>
</dbReference>
<dbReference type="InterPro" id="IPR001452">
    <property type="entry name" value="SH3_domain"/>
</dbReference>
<dbReference type="FunFam" id="1.25.40.10:FF:000017">
    <property type="entry name" value="NADPH oxidase regulator NoxR"/>
    <property type="match status" value="1"/>
</dbReference>
<dbReference type="PROSITE" id="PS50005">
    <property type="entry name" value="TPR"/>
    <property type="match status" value="1"/>
</dbReference>
<dbReference type="CDD" id="cd11871">
    <property type="entry name" value="SH3_p67phox_N"/>
    <property type="match status" value="1"/>
</dbReference>
<dbReference type="GO" id="GO:0016176">
    <property type="term" value="F:superoxide-generating NADPH oxidase activator activity"/>
    <property type="evidence" value="ECO:0007669"/>
    <property type="project" value="InterPro"/>
</dbReference>
<evidence type="ECO:0000256" key="10">
    <source>
        <dbReference type="ARBA" id="ARBA00071393"/>
    </source>
</evidence>
<evidence type="ECO:0000256" key="2">
    <source>
        <dbReference type="ARBA" id="ARBA00008051"/>
    </source>
</evidence>
<gene>
    <name evidence="16" type="ORF">M91_14905</name>
</gene>
<keyword evidence="6" id="KW-0677">Repeat</keyword>
<dbReference type="PANTHER" id="PTHR15175">
    <property type="entry name" value="NEUTROPHIL CYTOSOLIC FACTOR 2, NEUTROPHIL NADPH OXIDASE FACTOR 2"/>
    <property type="match status" value="1"/>
</dbReference>
<dbReference type="SUPFAM" id="SSF48452">
    <property type="entry name" value="TPR-like"/>
    <property type="match status" value="1"/>
</dbReference>
<dbReference type="CDD" id="cd12046">
    <property type="entry name" value="SH3_p67phox_C"/>
    <property type="match status" value="1"/>
</dbReference>
<dbReference type="Pfam" id="PF00564">
    <property type="entry name" value="PB1"/>
    <property type="match status" value="1"/>
</dbReference>
<dbReference type="Pfam" id="PF00018">
    <property type="entry name" value="SH3_1"/>
    <property type="match status" value="2"/>
</dbReference>
<proteinExistence type="inferred from homology"/>
<dbReference type="InterPro" id="IPR034885">
    <property type="entry name" value="PB1_P67"/>
</dbReference>
<comment type="subunit">
    <text evidence="9">Component of the phagocyte NADPH oxidase complex composed of an obligatory core heterodimer formed by the membrane proteins CYBA and CYBB and the cytosolic regulatory subunits NCF1/p47-phox, NCF2/p67-phox, NCF4/p40-phox and the small GTPase RAC1 or RAC2. Part of a cytosolic complex composed at least by NCF1, NCF2 and NCF4. Interacts with NCF4. Interacts (via the C-terminal SH3 domain) with NCF1 (via C-terminus). Interacts with SYTL1 and RAC1. May interact with NOXO1. Interacts with S100A8 and calprotectin (S100A8/9). Interacts with GBP7 (via GB1/RHD3-type G domain). Interacts with CYBB; the interaction is enhanced in the presence of GBP7.</text>
</comment>
<dbReference type="Gene3D" id="1.25.40.10">
    <property type="entry name" value="Tetratricopeptide repeat domain"/>
    <property type="match status" value="1"/>
</dbReference>
<protein>
    <recommendedName>
        <fullName evidence="10">Neutrophil cytosol factor 2</fullName>
    </recommendedName>
    <alternativeName>
        <fullName evidence="11">Neutrophil NADPH oxidase factor 2</fullName>
    </alternativeName>
</protein>
<evidence type="ECO:0000256" key="3">
    <source>
        <dbReference type="ARBA" id="ARBA00022443"/>
    </source>
</evidence>
<keyword evidence="5" id="KW-0597">Phosphoprotein</keyword>
<feature type="non-terminal residue" evidence="16">
    <location>
        <position position="568"/>
    </location>
</feature>
<dbReference type="GO" id="GO:0043020">
    <property type="term" value="C:NADPH oxidase complex"/>
    <property type="evidence" value="ECO:0007669"/>
    <property type="project" value="InterPro"/>
</dbReference>
<evidence type="ECO:0000256" key="14">
    <source>
        <dbReference type="SAM" id="MobiDB-lite"/>
    </source>
</evidence>
<dbReference type="InterPro" id="IPR036028">
    <property type="entry name" value="SH3-like_dom_sf"/>
</dbReference>
<dbReference type="SUPFAM" id="SSF50044">
    <property type="entry name" value="SH3-domain"/>
    <property type="match status" value="2"/>
</dbReference>
<comment type="subcellular location">
    <subcellularLocation>
        <location evidence="1">Cytoplasm</location>
    </subcellularLocation>
</comment>
<evidence type="ECO:0000313" key="16">
    <source>
        <dbReference type="EMBL" id="ELR58277.1"/>
    </source>
</evidence>
<accession>L8IT05</accession>
<feature type="region of interest" description="Disordered" evidence="14">
    <location>
        <begin position="475"/>
        <end position="498"/>
    </location>
</feature>
<dbReference type="FunFam" id="2.30.30.40:FF:000260">
    <property type="entry name" value="neutrophil cytosol factor 2 isoform X1"/>
    <property type="match status" value="1"/>
</dbReference>
<dbReference type="GO" id="GO:0005737">
    <property type="term" value="C:cytoplasm"/>
    <property type="evidence" value="ECO:0007669"/>
    <property type="project" value="UniProtKB-SubCell"/>
</dbReference>
<dbReference type="InterPro" id="IPR034889">
    <property type="entry name" value="NCF2_SH3"/>
</dbReference>
<dbReference type="SUPFAM" id="SSF54277">
    <property type="entry name" value="CAD &amp; PB1 domains"/>
    <property type="match status" value="1"/>
</dbReference>
<dbReference type="PROSITE" id="PS50002">
    <property type="entry name" value="SH3"/>
    <property type="match status" value="2"/>
</dbReference>
<comment type="function">
    <text evidence="8">Subunit of the phagocyte NADPH oxidase complex that mediates the transfer of electrons from cytosolic NADPH to O2 to produce the superoxide anion (O2(-)). In the activated complex, electrons are first transferred from NADPH to flavin adenine dinucleotide (FAD) and subsequently transferred via two heme molecules to molecular oxygen, producing superoxide through an outer-sphere reaction. Activation of the NADPH oxidase complex is initiated by the assembly of cytosolic subunits of the NADPH oxidase complex with the core NADPH oxidase complex to form a complex at the plasma membrane or phagosomal membrane. This activation process is initiated by phosphorylation dependent binding of the cytosolic NCF1/p47-phox subunit to the C-terminus of CYBA/p22-phox.</text>
</comment>
<dbReference type="FunFam" id="3.10.20.90:FF:000141">
    <property type="entry name" value="Neutrophil cytosol factor 2"/>
    <property type="match status" value="1"/>
</dbReference>
<evidence type="ECO:0000256" key="7">
    <source>
        <dbReference type="ARBA" id="ARBA00022803"/>
    </source>
</evidence>
<evidence type="ECO:0000256" key="6">
    <source>
        <dbReference type="ARBA" id="ARBA00022737"/>
    </source>
</evidence>
<dbReference type="InterPro" id="IPR051864">
    <property type="entry name" value="NCF2_NOXA1"/>
</dbReference>
<dbReference type="Gene3D" id="3.10.20.90">
    <property type="entry name" value="Phosphatidylinositol 3-kinase Catalytic Subunit, Chain A, domain 1"/>
    <property type="match status" value="1"/>
</dbReference>
<dbReference type="InterPro" id="IPR000270">
    <property type="entry name" value="PB1_dom"/>
</dbReference>
<dbReference type="SMART" id="SM00666">
    <property type="entry name" value="PB1"/>
    <property type="match status" value="1"/>
</dbReference>
<evidence type="ECO:0000256" key="4">
    <source>
        <dbReference type="ARBA" id="ARBA00022490"/>
    </source>
</evidence>
<organism evidence="16 17">
    <name type="scientific">Bos mutus</name>
    <name type="common">wild yak</name>
    <dbReference type="NCBI Taxonomy" id="72004"/>
    <lineage>
        <taxon>Eukaryota</taxon>
        <taxon>Metazoa</taxon>
        <taxon>Chordata</taxon>
        <taxon>Craniata</taxon>
        <taxon>Vertebrata</taxon>
        <taxon>Euteleostomi</taxon>
        <taxon>Mammalia</taxon>
        <taxon>Eutheria</taxon>
        <taxon>Laurasiatheria</taxon>
        <taxon>Artiodactyla</taxon>
        <taxon>Ruminantia</taxon>
        <taxon>Pecora</taxon>
        <taxon>Bovidae</taxon>
        <taxon>Bovinae</taxon>
        <taxon>Bos</taxon>
    </lineage>
</organism>
<evidence type="ECO:0000313" key="17">
    <source>
        <dbReference type="Proteomes" id="UP000011080"/>
    </source>
</evidence>
<dbReference type="Pfam" id="PF13181">
    <property type="entry name" value="TPR_8"/>
    <property type="match status" value="1"/>
</dbReference>
<dbReference type="AlphaFoldDB" id="L8IT05"/>
<comment type="similarity">
    <text evidence="2">Belongs to the NCF2/NOXA1 family.</text>
</comment>
<dbReference type="EMBL" id="JH880863">
    <property type="protein sequence ID" value="ELR58277.1"/>
    <property type="molecule type" value="Genomic_DNA"/>
</dbReference>
<dbReference type="GO" id="GO:0006909">
    <property type="term" value="P:phagocytosis"/>
    <property type="evidence" value="ECO:0007669"/>
    <property type="project" value="InterPro"/>
</dbReference>
<dbReference type="Proteomes" id="UP000011080">
    <property type="component" value="Unassembled WGS sequence"/>
</dbReference>
<dbReference type="SMART" id="SM00326">
    <property type="entry name" value="SH3"/>
    <property type="match status" value="2"/>
</dbReference>
<reference evidence="16 17" key="1">
    <citation type="journal article" date="2012" name="Nat. Genet.">
        <title>The yak genome and adaptation to life at high altitude.</title>
        <authorList>
            <person name="Qiu Q."/>
            <person name="Zhang G."/>
            <person name="Ma T."/>
            <person name="Qian W."/>
            <person name="Wang J."/>
            <person name="Ye Z."/>
            <person name="Cao C."/>
            <person name="Hu Q."/>
            <person name="Kim J."/>
            <person name="Larkin D.M."/>
            <person name="Auvil L."/>
            <person name="Capitanu B."/>
            <person name="Ma J."/>
            <person name="Lewin H.A."/>
            <person name="Qian X."/>
            <person name="Lang Y."/>
            <person name="Zhou R."/>
            <person name="Wang L."/>
            <person name="Wang K."/>
            <person name="Xia J."/>
            <person name="Liao S."/>
            <person name="Pan S."/>
            <person name="Lu X."/>
            <person name="Hou H."/>
            <person name="Wang Y."/>
            <person name="Zang X."/>
            <person name="Yin Y."/>
            <person name="Ma H."/>
            <person name="Zhang J."/>
            <person name="Wang Z."/>
            <person name="Zhang Y."/>
            <person name="Zhang D."/>
            <person name="Yonezawa T."/>
            <person name="Hasegawa M."/>
            <person name="Zhong Y."/>
            <person name="Liu W."/>
            <person name="Zhang Y."/>
            <person name="Huang Z."/>
            <person name="Zhang S."/>
            <person name="Long R."/>
            <person name="Yang H."/>
            <person name="Wang J."/>
            <person name="Lenstra J.A."/>
            <person name="Cooper D.N."/>
            <person name="Wu Y."/>
            <person name="Wang J."/>
            <person name="Shi P."/>
            <person name="Wang J."/>
            <person name="Liu J."/>
        </authorList>
    </citation>
    <scope>NUCLEOTIDE SEQUENCE [LARGE SCALE GENOMIC DNA]</scope>
    <source>
        <strain evidence="17">yakQH1</strain>
    </source>
</reference>
<name>L8IT05_9CETA</name>
<dbReference type="Pfam" id="PF00515">
    <property type="entry name" value="TPR_1"/>
    <property type="match status" value="1"/>
</dbReference>
<dbReference type="PRINTS" id="PR00452">
    <property type="entry name" value="SH3DOMAIN"/>
</dbReference>
<sequence length="568" mass="63994">PPGLHLTMSLAEAISLWNEGVLAADKKDWKGALDAFTGVQDPHSRICFNVGCIYTILGNLPEAEKAFTKSINRDKHLAVSYFQRGMLYYQMEKYDSAIKDLKEALTQLRGNQLIDYKILGLQFKLFACEVLYNIAFMYAKREEWKKAEEHLALAVSMKSEPRHSKIDRAMESVWKQKLYEPVVIPVGRLFRPNEKQVAQLVKKDYLGKATVVASVVDQDSFSGFAPLQPQVRWSCPSPRVSRALWERASLGRVPVLSGLIFRALLAELSVCGGCMPGHAWALEGEAHRVLFGFVPETPEELQVMPGNIVFVLKKGNDNWATVMFNGQKGLVPCNYLEPVELRIHPQQQPQEETSLESDIPAPPSSSAPGRPQLSPGQKGKEEPKEIKLSVPKSYTLKVHYKYTVVMETQFRLPYSQVRDMVAKKLDLLPKHTKLSYRRQDSNELVPLSEFSMKDAWAQVKNYCLTLWCENTVGDQGFPDEPEESKKSDANNQTTEPELKEGSKVVALFSYEATQPEDLEFLEGDVILVISTVNEEWLEGECKGKVGIFPKAFVEQHPTTDLESTPGRV</sequence>
<feature type="domain" description="SH3" evidence="15">
    <location>
        <begin position="282"/>
        <end position="341"/>
    </location>
</feature>
<feature type="repeat" description="TPR" evidence="13">
    <location>
        <begin position="78"/>
        <end position="111"/>
    </location>
</feature>
<dbReference type="SMART" id="SM00028">
    <property type="entry name" value="TPR"/>
    <property type="match status" value="3"/>
</dbReference>
<evidence type="ECO:0000256" key="9">
    <source>
        <dbReference type="ARBA" id="ARBA00065730"/>
    </source>
</evidence>
<dbReference type="InterPro" id="IPR011990">
    <property type="entry name" value="TPR-like_helical_dom_sf"/>
</dbReference>
<dbReference type="InterPro" id="IPR035546">
    <property type="entry name" value="p67phox_SH3_1"/>
</dbReference>
<keyword evidence="7 13" id="KW-0802">TPR repeat</keyword>
<keyword evidence="3 12" id="KW-0728">SH3 domain</keyword>
<evidence type="ECO:0000256" key="8">
    <source>
        <dbReference type="ARBA" id="ARBA00057303"/>
    </source>
</evidence>
<evidence type="ECO:0000259" key="15">
    <source>
        <dbReference type="PROSITE" id="PS50002"/>
    </source>
</evidence>
<dbReference type="STRING" id="72004.ENSBMUP00000028422"/>
<feature type="region of interest" description="Disordered" evidence="14">
    <location>
        <begin position="346"/>
        <end position="386"/>
    </location>
</feature>
<dbReference type="FunFam" id="2.30.30.40:FF:000096">
    <property type="entry name" value="Neutrophil cytosol factor 2"/>
    <property type="match status" value="1"/>
</dbReference>
<dbReference type="GO" id="GO:0042554">
    <property type="term" value="P:superoxide anion generation"/>
    <property type="evidence" value="ECO:0007669"/>
    <property type="project" value="TreeGrafter"/>
</dbReference>
<evidence type="ECO:0000256" key="5">
    <source>
        <dbReference type="ARBA" id="ARBA00022553"/>
    </source>
</evidence>
<keyword evidence="4" id="KW-0963">Cytoplasm</keyword>